<gene>
    <name evidence="2" type="ORF">M413DRAFT_6732</name>
</gene>
<reference evidence="2 3" key="1">
    <citation type="submission" date="2014-04" db="EMBL/GenBank/DDBJ databases">
        <authorList>
            <consortium name="DOE Joint Genome Institute"/>
            <person name="Kuo A."/>
            <person name="Gay G."/>
            <person name="Dore J."/>
            <person name="Kohler A."/>
            <person name="Nagy L.G."/>
            <person name="Floudas D."/>
            <person name="Copeland A."/>
            <person name="Barry K.W."/>
            <person name="Cichocki N."/>
            <person name="Veneault-Fourrey C."/>
            <person name="LaButti K."/>
            <person name="Lindquist E.A."/>
            <person name="Lipzen A."/>
            <person name="Lundell T."/>
            <person name="Morin E."/>
            <person name="Murat C."/>
            <person name="Sun H."/>
            <person name="Tunlid A."/>
            <person name="Henrissat B."/>
            <person name="Grigoriev I.V."/>
            <person name="Hibbett D.S."/>
            <person name="Martin F."/>
            <person name="Nordberg H.P."/>
            <person name="Cantor M.N."/>
            <person name="Hua S.X."/>
        </authorList>
    </citation>
    <scope>NUCLEOTIDE SEQUENCE [LARGE SCALE GENOMIC DNA]</scope>
    <source>
        <strain evidence="3">h7</strain>
    </source>
</reference>
<dbReference type="Proteomes" id="UP000053424">
    <property type="component" value="Unassembled WGS sequence"/>
</dbReference>
<evidence type="ECO:0008006" key="4">
    <source>
        <dbReference type="Google" id="ProtNLM"/>
    </source>
</evidence>
<dbReference type="HOGENOM" id="CLU_534241_0_0_1"/>
<reference evidence="3" key="2">
    <citation type="submission" date="2015-01" db="EMBL/GenBank/DDBJ databases">
        <title>Evolutionary Origins and Diversification of the Mycorrhizal Mutualists.</title>
        <authorList>
            <consortium name="DOE Joint Genome Institute"/>
            <consortium name="Mycorrhizal Genomics Consortium"/>
            <person name="Kohler A."/>
            <person name="Kuo A."/>
            <person name="Nagy L.G."/>
            <person name="Floudas D."/>
            <person name="Copeland A."/>
            <person name="Barry K.W."/>
            <person name="Cichocki N."/>
            <person name="Veneault-Fourrey C."/>
            <person name="LaButti K."/>
            <person name="Lindquist E.A."/>
            <person name="Lipzen A."/>
            <person name="Lundell T."/>
            <person name="Morin E."/>
            <person name="Murat C."/>
            <person name="Riley R."/>
            <person name="Ohm R."/>
            <person name="Sun H."/>
            <person name="Tunlid A."/>
            <person name="Henrissat B."/>
            <person name="Grigoriev I.V."/>
            <person name="Hibbett D.S."/>
            <person name="Martin F."/>
        </authorList>
    </citation>
    <scope>NUCLEOTIDE SEQUENCE [LARGE SCALE GENOMIC DNA]</scope>
    <source>
        <strain evidence="3">h7</strain>
    </source>
</reference>
<organism evidence="2 3">
    <name type="scientific">Hebeloma cylindrosporum</name>
    <dbReference type="NCBI Taxonomy" id="76867"/>
    <lineage>
        <taxon>Eukaryota</taxon>
        <taxon>Fungi</taxon>
        <taxon>Dikarya</taxon>
        <taxon>Basidiomycota</taxon>
        <taxon>Agaricomycotina</taxon>
        <taxon>Agaricomycetes</taxon>
        <taxon>Agaricomycetidae</taxon>
        <taxon>Agaricales</taxon>
        <taxon>Agaricineae</taxon>
        <taxon>Hymenogastraceae</taxon>
        <taxon>Hebeloma</taxon>
    </lineage>
</organism>
<evidence type="ECO:0000313" key="3">
    <source>
        <dbReference type="Proteomes" id="UP000053424"/>
    </source>
</evidence>
<name>A0A0C2Z9U3_HEBCY</name>
<sequence>MSCPVTLPSELIDVILDQVALLDPTALYSCALASRTFVYPSQKHIFHTIDLKSRDEDFAHGYSWMTHPRTPISRTLGFLPNLRSFALSFNYARVNWSAVPEETQAALRRVFAMESVREVELAFVFGLPMALLMSLAKLKHLALSNVGMDTNDDSESASSDTLEGLYLNELSPATIKTLAKALSAPGTPPTLRKLALTPTFEEGSIEAFAELILACGSHLTSFAWLPSINSPFYINLINISPLHHLRSLHFLVSFRDLVSFTPFAPTLALLLQISNRPNAIERITIECHCIFEKGDEGQTPFATVWWPLDALLSASTSNNEDAIFGNLKEVEIILSENTIPPDVIDYFVKTKGELLPNVEARGVGLTKNEIIVTSEPYTTTTRPLHVAMALTEQILIVRCHRQSEPLPPFTGELARKEMINPTALIHKSGRDVRRSTGDDGMSPSYTAPSRDTLQALTERAFTRETTPYTPWLRVRYTALWRTRKCMLLLDHIQVVRSNANTPHWKAKDDE</sequence>
<evidence type="ECO:0000256" key="1">
    <source>
        <dbReference type="SAM" id="MobiDB-lite"/>
    </source>
</evidence>
<dbReference type="EMBL" id="KN831768">
    <property type="protein sequence ID" value="KIM49912.1"/>
    <property type="molecule type" value="Genomic_DNA"/>
</dbReference>
<dbReference type="AlphaFoldDB" id="A0A0C2Z9U3"/>
<dbReference type="OrthoDB" id="2932129at2759"/>
<accession>A0A0C2Z9U3</accession>
<feature type="region of interest" description="Disordered" evidence="1">
    <location>
        <begin position="429"/>
        <end position="448"/>
    </location>
</feature>
<proteinExistence type="predicted"/>
<evidence type="ECO:0000313" key="2">
    <source>
        <dbReference type="EMBL" id="KIM49912.1"/>
    </source>
</evidence>
<keyword evidence="3" id="KW-1185">Reference proteome</keyword>
<protein>
    <recommendedName>
        <fullName evidence="4">F-box domain-containing protein</fullName>
    </recommendedName>
</protein>